<feature type="region of interest" description="Disordered" evidence="1">
    <location>
        <begin position="1"/>
        <end position="73"/>
    </location>
</feature>
<gene>
    <name evidence="2" type="ORF">NDU88_005535</name>
</gene>
<proteinExistence type="predicted"/>
<evidence type="ECO:0000313" key="3">
    <source>
        <dbReference type="Proteomes" id="UP001066276"/>
    </source>
</evidence>
<feature type="compositionally biased region" description="Basic and acidic residues" evidence="1">
    <location>
        <begin position="15"/>
        <end position="33"/>
    </location>
</feature>
<comment type="caution">
    <text evidence="2">The sequence shown here is derived from an EMBL/GenBank/DDBJ whole genome shotgun (WGS) entry which is preliminary data.</text>
</comment>
<protein>
    <submittedName>
        <fullName evidence="2">Uncharacterized protein</fullName>
    </submittedName>
</protein>
<dbReference type="AlphaFoldDB" id="A0AAV7RLC2"/>
<evidence type="ECO:0000313" key="2">
    <source>
        <dbReference type="EMBL" id="KAJ1152760.1"/>
    </source>
</evidence>
<accession>A0AAV7RLC2</accession>
<sequence>MVVACRPPCGLEPSTAHDESDDSRPRTAADHRACGSGLGVPRLRPQRGPNDPVSCRDDGPRPDVGEAQQVSGP</sequence>
<reference evidence="2" key="1">
    <citation type="journal article" date="2022" name="bioRxiv">
        <title>Sequencing and chromosome-scale assembly of the giantPleurodeles waltlgenome.</title>
        <authorList>
            <person name="Brown T."/>
            <person name="Elewa A."/>
            <person name="Iarovenko S."/>
            <person name="Subramanian E."/>
            <person name="Araus A.J."/>
            <person name="Petzold A."/>
            <person name="Susuki M."/>
            <person name="Suzuki K.-i.T."/>
            <person name="Hayashi T."/>
            <person name="Toyoda A."/>
            <person name="Oliveira C."/>
            <person name="Osipova E."/>
            <person name="Leigh N.D."/>
            <person name="Simon A."/>
            <person name="Yun M.H."/>
        </authorList>
    </citation>
    <scope>NUCLEOTIDE SEQUENCE</scope>
    <source>
        <strain evidence="2">20211129_DDA</strain>
        <tissue evidence="2">Liver</tissue>
    </source>
</reference>
<feature type="compositionally biased region" description="Basic and acidic residues" evidence="1">
    <location>
        <begin position="54"/>
        <end position="64"/>
    </location>
</feature>
<name>A0AAV7RLC2_PLEWA</name>
<organism evidence="2 3">
    <name type="scientific">Pleurodeles waltl</name>
    <name type="common">Iberian ribbed newt</name>
    <dbReference type="NCBI Taxonomy" id="8319"/>
    <lineage>
        <taxon>Eukaryota</taxon>
        <taxon>Metazoa</taxon>
        <taxon>Chordata</taxon>
        <taxon>Craniata</taxon>
        <taxon>Vertebrata</taxon>
        <taxon>Euteleostomi</taxon>
        <taxon>Amphibia</taxon>
        <taxon>Batrachia</taxon>
        <taxon>Caudata</taxon>
        <taxon>Salamandroidea</taxon>
        <taxon>Salamandridae</taxon>
        <taxon>Pleurodelinae</taxon>
        <taxon>Pleurodeles</taxon>
    </lineage>
</organism>
<keyword evidence="3" id="KW-1185">Reference proteome</keyword>
<evidence type="ECO:0000256" key="1">
    <source>
        <dbReference type="SAM" id="MobiDB-lite"/>
    </source>
</evidence>
<dbReference type="EMBL" id="JANPWB010000009">
    <property type="protein sequence ID" value="KAJ1152760.1"/>
    <property type="molecule type" value="Genomic_DNA"/>
</dbReference>
<dbReference type="Proteomes" id="UP001066276">
    <property type="component" value="Chromosome 5"/>
</dbReference>